<evidence type="ECO:0000256" key="2">
    <source>
        <dbReference type="ARBA" id="ARBA00046325"/>
    </source>
</evidence>
<evidence type="ECO:0000259" key="5">
    <source>
        <dbReference type="Pfam" id="PF24137"/>
    </source>
</evidence>
<feature type="chain" id="PRO_5005544771" evidence="3">
    <location>
        <begin position="25"/>
        <end position="355"/>
    </location>
</feature>
<accession>A0A0L0N361</accession>
<feature type="domain" description="Diels-Alderase C-terminal" evidence="4">
    <location>
        <begin position="258"/>
        <end position="354"/>
    </location>
</feature>
<keyword evidence="1" id="KW-0413">Isomerase</keyword>
<dbReference type="GO" id="GO:0016853">
    <property type="term" value="F:isomerase activity"/>
    <property type="evidence" value="ECO:0007669"/>
    <property type="project" value="UniProtKB-KW"/>
</dbReference>
<evidence type="ECO:0000313" key="7">
    <source>
        <dbReference type="Proteomes" id="UP000036947"/>
    </source>
</evidence>
<dbReference type="AlphaFoldDB" id="A0A0L0N361"/>
<gene>
    <name evidence="6" type="ORF">TOPH_07042</name>
</gene>
<dbReference type="Pfam" id="PF22903">
    <property type="entry name" value="DA_C"/>
    <property type="match status" value="1"/>
</dbReference>
<protein>
    <submittedName>
        <fullName evidence="6">Uncharacterized protein</fullName>
    </submittedName>
</protein>
<name>A0A0L0N361_TOLOC</name>
<evidence type="ECO:0000313" key="6">
    <source>
        <dbReference type="EMBL" id="KND88265.1"/>
    </source>
</evidence>
<dbReference type="OrthoDB" id="5344254at2759"/>
<comment type="similarity">
    <text evidence="2">Belongs to the Diels-Alderase family.</text>
</comment>
<dbReference type="STRING" id="1163406.A0A0L0N361"/>
<feature type="domain" description="Diels-Alderase N-terminal" evidence="5">
    <location>
        <begin position="149"/>
        <end position="254"/>
    </location>
</feature>
<keyword evidence="7" id="KW-1185">Reference proteome</keyword>
<feature type="signal peptide" evidence="3">
    <location>
        <begin position="1"/>
        <end position="24"/>
    </location>
</feature>
<dbReference type="Proteomes" id="UP000036947">
    <property type="component" value="Unassembled WGS sequence"/>
</dbReference>
<organism evidence="6 7">
    <name type="scientific">Tolypocladium ophioglossoides (strain CBS 100239)</name>
    <name type="common">Snaketongue truffleclub</name>
    <name type="synonym">Elaphocordyceps ophioglossoides</name>
    <dbReference type="NCBI Taxonomy" id="1163406"/>
    <lineage>
        <taxon>Eukaryota</taxon>
        <taxon>Fungi</taxon>
        <taxon>Dikarya</taxon>
        <taxon>Ascomycota</taxon>
        <taxon>Pezizomycotina</taxon>
        <taxon>Sordariomycetes</taxon>
        <taxon>Hypocreomycetidae</taxon>
        <taxon>Hypocreales</taxon>
        <taxon>Ophiocordycipitaceae</taxon>
        <taxon>Tolypocladium</taxon>
    </lineage>
</organism>
<evidence type="ECO:0000259" key="4">
    <source>
        <dbReference type="Pfam" id="PF22903"/>
    </source>
</evidence>
<evidence type="ECO:0000256" key="1">
    <source>
        <dbReference type="ARBA" id="ARBA00023235"/>
    </source>
</evidence>
<dbReference type="Pfam" id="PF24137">
    <property type="entry name" value="DA_N"/>
    <property type="match status" value="1"/>
</dbReference>
<comment type="caution">
    <text evidence="6">The sequence shown here is derived from an EMBL/GenBank/DDBJ whole genome shotgun (WGS) entry which is preliminary data.</text>
</comment>
<keyword evidence="3" id="KW-0732">Signal</keyword>
<dbReference type="InterPro" id="IPR054499">
    <property type="entry name" value="DA_C"/>
</dbReference>
<sequence length="355" mass="38849">MSKMFDGTMFKTLAPAALFSFAAANLYQVPLGSSEFPTDDDFTPRWDYDSCTISRSTAFEVLKGPNTFSSSPSDPINSVKITPAINKTNWEQWEFDGIPYGHFPHHGDVLSEPLVLLLRQGKSAHGNVHDYLGRQALLRARSIILDCPGYTYGIWNSSGKSYSFYTTKDLKYTKLVFDSPGIRGTYKLSATTPPVHADGSAPDPEGGKRADAAQISPDLYYSVPVAGGQVEMDAVLGSGKKLSLSGRGGSARLWAKQGWLGLSESWVALRAWAGPYTIAYWHVVSRVGVDTGKKFSSGHLFYNDQLLVGTRVGNISETEDYVRDTYNFDGEISGTDDDKNTGVVFEFASPAQDKK</sequence>
<evidence type="ECO:0000256" key="3">
    <source>
        <dbReference type="SAM" id="SignalP"/>
    </source>
</evidence>
<dbReference type="InterPro" id="IPR056402">
    <property type="entry name" value="DA_N"/>
</dbReference>
<proteinExistence type="inferred from homology"/>
<reference evidence="6 7" key="1">
    <citation type="journal article" date="2015" name="BMC Genomics">
        <title>The genome of the truffle-parasite Tolypocladium ophioglossoides and the evolution of antifungal peptaibiotics.</title>
        <authorList>
            <person name="Quandt C.A."/>
            <person name="Bushley K.E."/>
            <person name="Spatafora J.W."/>
        </authorList>
    </citation>
    <scope>NUCLEOTIDE SEQUENCE [LARGE SCALE GENOMIC DNA]</scope>
    <source>
        <strain evidence="6 7">CBS 100239</strain>
    </source>
</reference>
<dbReference type="EMBL" id="LFRF01000027">
    <property type="protein sequence ID" value="KND88265.1"/>
    <property type="molecule type" value="Genomic_DNA"/>
</dbReference>